<reference evidence="1 2" key="1">
    <citation type="journal article" date="2019" name="Sci. Rep.">
        <title>A high-quality genome of Eragrostis curvula grass provides insights into Poaceae evolution and supports new strategies to enhance forage quality.</title>
        <authorList>
            <person name="Carballo J."/>
            <person name="Santos B.A.C.M."/>
            <person name="Zappacosta D."/>
            <person name="Garbus I."/>
            <person name="Selva J.P."/>
            <person name="Gallo C.A."/>
            <person name="Diaz A."/>
            <person name="Albertini E."/>
            <person name="Caccamo M."/>
            <person name="Echenique V."/>
        </authorList>
    </citation>
    <scope>NUCLEOTIDE SEQUENCE [LARGE SCALE GENOMIC DNA]</scope>
    <source>
        <strain evidence="2">cv. Victoria</strain>
        <tissue evidence="1">Leaf</tissue>
    </source>
</reference>
<dbReference type="Proteomes" id="UP000324897">
    <property type="component" value="Chromosome 5"/>
</dbReference>
<accession>A0A5J9WKE5</accession>
<evidence type="ECO:0000313" key="1">
    <source>
        <dbReference type="EMBL" id="TVU48718.1"/>
    </source>
</evidence>
<comment type="caution">
    <text evidence="1">The sequence shown here is derived from an EMBL/GenBank/DDBJ whole genome shotgun (WGS) entry which is preliminary data.</text>
</comment>
<proteinExistence type="predicted"/>
<dbReference type="AlphaFoldDB" id="A0A5J9WKE5"/>
<sequence>MPLKGHAYLGWCLEIYLVAKNRPGAFRIAHENGLKRQFLQKQWGVSSSQPIEVAQRCTMGDRFLHFHST</sequence>
<gene>
    <name evidence="1" type="ORF">EJB05_08363</name>
</gene>
<feature type="non-terminal residue" evidence="1">
    <location>
        <position position="1"/>
    </location>
</feature>
<name>A0A5J9WKE5_9POAL</name>
<keyword evidence="2" id="KW-1185">Reference proteome</keyword>
<evidence type="ECO:0000313" key="2">
    <source>
        <dbReference type="Proteomes" id="UP000324897"/>
    </source>
</evidence>
<organism evidence="1 2">
    <name type="scientific">Eragrostis curvula</name>
    <name type="common">weeping love grass</name>
    <dbReference type="NCBI Taxonomy" id="38414"/>
    <lineage>
        <taxon>Eukaryota</taxon>
        <taxon>Viridiplantae</taxon>
        <taxon>Streptophyta</taxon>
        <taxon>Embryophyta</taxon>
        <taxon>Tracheophyta</taxon>
        <taxon>Spermatophyta</taxon>
        <taxon>Magnoliopsida</taxon>
        <taxon>Liliopsida</taxon>
        <taxon>Poales</taxon>
        <taxon>Poaceae</taxon>
        <taxon>PACMAD clade</taxon>
        <taxon>Chloridoideae</taxon>
        <taxon>Eragrostideae</taxon>
        <taxon>Eragrostidinae</taxon>
        <taxon>Eragrostis</taxon>
    </lineage>
</organism>
<protein>
    <submittedName>
        <fullName evidence="1">Uncharacterized protein</fullName>
    </submittedName>
</protein>
<dbReference type="EMBL" id="RWGY01000004">
    <property type="protein sequence ID" value="TVU48718.1"/>
    <property type="molecule type" value="Genomic_DNA"/>
</dbReference>
<dbReference type="Gramene" id="TVU48718">
    <property type="protein sequence ID" value="TVU48718"/>
    <property type="gene ID" value="EJB05_08363"/>
</dbReference>